<feature type="chain" id="PRO_5047303992" evidence="2">
    <location>
        <begin position="42"/>
        <end position="694"/>
    </location>
</feature>
<comment type="caution">
    <text evidence="4">The sequence shown here is derived from an EMBL/GenBank/DDBJ whole genome shotgun (WGS) entry which is preliminary data.</text>
</comment>
<evidence type="ECO:0000259" key="3">
    <source>
        <dbReference type="Pfam" id="PF08486"/>
    </source>
</evidence>
<sequence length="694" mass="72002">MSPGARARGAHRPARSRGVRGVLLAVAALVLALLVAPAAHAAPGDLVLDGRGFGHGRGMAQWGAQGAGIRGLTHQQILGFYYPGTTLGTVPGASVRVLLRTRASSAVVESAVAVVDSATGLRAELPAGAVVTAARTTAGGVRVTGSTALTDPRWSDGVAGPVRLEGSGLTWLRNSDGTAVGYRGDLVVHAETTSGVAVVNSLDRELYLYSVVSKEMPAYFEPAALRSQAVAARSYSTFDCSGGDPRADLRPTTDCQVYGGRATRSAGGAVTSVEQSSVRSAVDATARVVVLRSGSPLRTEFSSSNGGRTAESVLGPAKDDPYDGVDPRNTNHEWTTTVPASRVEAAFPAIGTFTALEVRTRSGGGEWGGRAEEVAVHGTGGTVVTTGLDVRLRLGLRSTWFEPQVSGTPLSDVLLYRPDSGSRQVLDVLPGGDFRTLSTGGWSAGWDVTALEADGTPGAEALLYDPVTGSHAVVDARPDGLTPTLWTGTWSTGWDATAIEADGTPGSELLLYRASSGSRHVLDVLPGGGFRTLATGSWSAGWDVEAVESDGSVRSEVLVYNPDRGYRYLLDVLPGGGFRTLDGGPWSTGWDITPMEADGTAGSELLLYRSSSGSRQVLDVLPGGFRTLSSGTSWTTDWDITAFEADGSAGSELLLYRASSGSRQVLDVLPAGFRTLSSGSSWTTGWDVTALDAG</sequence>
<gene>
    <name evidence="4" type="ORF">ACFPJ6_05535</name>
</gene>
<dbReference type="InterPro" id="IPR013486">
    <property type="entry name" value="SpoIID/LytB"/>
</dbReference>
<proteinExistence type="predicted"/>
<protein>
    <submittedName>
        <fullName evidence="4">SpoIID/LytB domain-containing protein</fullName>
    </submittedName>
</protein>
<feature type="signal peptide" evidence="2">
    <location>
        <begin position="1"/>
        <end position="41"/>
    </location>
</feature>
<dbReference type="NCBIfam" id="TIGR02669">
    <property type="entry name" value="SpoIID_LytB"/>
    <property type="match status" value="1"/>
</dbReference>
<evidence type="ECO:0000256" key="2">
    <source>
        <dbReference type="SAM" id="SignalP"/>
    </source>
</evidence>
<dbReference type="Proteomes" id="UP001596122">
    <property type="component" value="Unassembled WGS sequence"/>
</dbReference>
<evidence type="ECO:0000313" key="4">
    <source>
        <dbReference type="EMBL" id="MFC5380245.1"/>
    </source>
</evidence>
<dbReference type="InterPro" id="IPR013693">
    <property type="entry name" value="SpoIID/LytB_N"/>
</dbReference>
<dbReference type="Pfam" id="PF08486">
    <property type="entry name" value="SpoIID"/>
    <property type="match status" value="1"/>
</dbReference>
<feature type="domain" description="Sporulation stage II protein D amidase enhancer LytB N-terminal" evidence="3">
    <location>
        <begin position="194"/>
        <end position="290"/>
    </location>
</feature>
<reference evidence="5" key="1">
    <citation type="journal article" date="2019" name="Int. J. Syst. Evol. Microbiol.">
        <title>The Global Catalogue of Microorganisms (GCM) 10K type strain sequencing project: providing services to taxonomists for standard genome sequencing and annotation.</title>
        <authorList>
            <consortium name="The Broad Institute Genomics Platform"/>
            <consortium name="The Broad Institute Genome Sequencing Center for Infectious Disease"/>
            <person name="Wu L."/>
            <person name="Ma J."/>
        </authorList>
    </citation>
    <scope>NUCLEOTIDE SEQUENCE [LARGE SCALE GENOMIC DNA]</scope>
    <source>
        <strain evidence="5">CCUG 43114</strain>
    </source>
</reference>
<dbReference type="EMBL" id="JBHSLD010000006">
    <property type="protein sequence ID" value="MFC5380245.1"/>
    <property type="molecule type" value="Genomic_DNA"/>
</dbReference>
<evidence type="ECO:0000256" key="1">
    <source>
        <dbReference type="SAM" id="MobiDB-lite"/>
    </source>
</evidence>
<accession>A0ABW0GK09</accession>
<evidence type="ECO:0000313" key="5">
    <source>
        <dbReference type="Proteomes" id="UP001596122"/>
    </source>
</evidence>
<keyword evidence="5" id="KW-1185">Reference proteome</keyword>
<feature type="compositionally biased region" description="Basic and acidic residues" evidence="1">
    <location>
        <begin position="317"/>
        <end position="329"/>
    </location>
</feature>
<dbReference type="RefSeq" id="WP_340267192.1">
    <property type="nucleotide sequence ID" value="NZ_JBBEOG010000001.1"/>
</dbReference>
<feature type="region of interest" description="Disordered" evidence="1">
    <location>
        <begin position="299"/>
        <end position="329"/>
    </location>
</feature>
<keyword evidence="2" id="KW-0732">Signal</keyword>
<name>A0ABW0GK09_9MICO</name>
<organism evidence="4 5">
    <name type="scientific">Aquipuribacter nitratireducens</name>
    <dbReference type="NCBI Taxonomy" id="650104"/>
    <lineage>
        <taxon>Bacteria</taxon>
        <taxon>Bacillati</taxon>
        <taxon>Actinomycetota</taxon>
        <taxon>Actinomycetes</taxon>
        <taxon>Micrococcales</taxon>
        <taxon>Intrasporangiaceae</taxon>
        <taxon>Aquipuribacter</taxon>
    </lineage>
</organism>